<accession>A0A3L6DM27</accession>
<dbReference type="EMBL" id="NCVQ01000009">
    <property type="protein sequence ID" value="PWZ09615.1"/>
    <property type="molecule type" value="Genomic_DNA"/>
</dbReference>
<evidence type="ECO:0000313" key="1">
    <source>
        <dbReference type="EMBL" id="PWZ09615.1"/>
    </source>
</evidence>
<comment type="caution">
    <text evidence="1">The sequence shown here is derived from an EMBL/GenBank/DDBJ whole genome shotgun (WGS) entry which is preliminary data.</text>
</comment>
<reference evidence="1" key="1">
    <citation type="journal article" date="2018" name="Nat. Genet.">
        <title>Extensive intraspecific gene order and gene structural variations between Mo17 and other maize genomes.</title>
        <authorList>
            <person name="Sun S."/>
            <person name="Zhou Y."/>
            <person name="Chen J."/>
            <person name="Shi J."/>
            <person name="Zhao H."/>
            <person name="Zhao H."/>
            <person name="Song W."/>
            <person name="Zhang M."/>
            <person name="Cui Y."/>
            <person name="Dong X."/>
            <person name="Liu H."/>
            <person name="Ma X."/>
            <person name="Jiao Y."/>
            <person name="Wang B."/>
            <person name="Wei X."/>
            <person name="Stein J.C."/>
            <person name="Glaubitz J.C."/>
            <person name="Lu F."/>
            <person name="Yu G."/>
            <person name="Liang C."/>
            <person name="Fengler K."/>
            <person name="Li B."/>
            <person name="Rafalski A."/>
            <person name="Schnable P.S."/>
            <person name="Ware D.H."/>
            <person name="Buckler E.S."/>
            <person name="Lai J."/>
        </authorList>
    </citation>
    <scope>NUCLEOTIDE SEQUENCE [LARGE SCALE GENOMIC DNA]</scope>
    <source>
        <tissue evidence="1">Seedling</tissue>
    </source>
</reference>
<gene>
    <name evidence="1" type="ORF">Zm00014a_043049</name>
</gene>
<sequence length="10" mass="1081">MSSLYITGLP</sequence>
<name>A0A3L6DM27_MAIZE</name>
<dbReference type="Proteomes" id="UP000251960">
    <property type="component" value="Chromosome 8"/>
</dbReference>
<protein>
    <submittedName>
        <fullName evidence="1">Uncharacterized protein</fullName>
    </submittedName>
</protein>
<proteinExistence type="predicted"/>
<organism evidence="1">
    <name type="scientific">Zea mays</name>
    <name type="common">Maize</name>
    <dbReference type="NCBI Taxonomy" id="4577"/>
    <lineage>
        <taxon>Eukaryota</taxon>
        <taxon>Viridiplantae</taxon>
        <taxon>Streptophyta</taxon>
        <taxon>Embryophyta</taxon>
        <taxon>Tracheophyta</taxon>
        <taxon>Spermatophyta</taxon>
        <taxon>Magnoliopsida</taxon>
        <taxon>Liliopsida</taxon>
        <taxon>Poales</taxon>
        <taxon>Poaceae</taxon>
        <taxon>PACMAD clade</taxon>
        <taxon>Panicoideae</taxon>
        <taxon>Andropogonodae</taxon>
        <taxon>Andropogoneae</taxon>
        <taxon>Tripsacinae</taxon>
        <taxon>Zea</taxon>
    </lineage>
</organism>